<evidence type="ECO:0000256" key="1">
    <source>
        <dbReference type="SAM" id="MobiDB-lite"/>
    </source>
</evidence>
<gene>
    <name evidence="2" type="ORF">ABDJ85_01065</name>
</gene>
<feature type="compositionally biased region" description="Polar residues" evidence="1">
    <location>
        <begin position="80"/>
        <end position="89"/>
    </location>
</feature>
<dbReference type="Pfam" id="PF14462">
    <property type="entry name" value="Prok-E2_E"/>
    <property type="match status" value="1"/>
</dbReference>
<organism evidence="2 3">
    <name type="scientific">Roseateles paludis</name>
    <dbReference type="NCBI Taxonomy" id="3145238"/>
    <lineage>
        <taxon>Bacteria</taxon>
        <taxon>Pseudomonadati</taxon>
        <taxon>Pseudomonadota</taxon>
        <taxon>Betaproteobacteria</taxon>
        <taxon>Burkholderiales</taxon>
        <taxon>Sphaerotilaceae</taxon>
        <taxon>Roseateles</taxon>
    </lineage>
</organism>
<dbReference type="InterPro" id="IPR025701">
    <property type="entry name" value="UBQ-conjugat_E2_E"/>
</dbReference>
<reference evidence="2 3" key="1">
    <citation type="submission" date="2024-05" db="EMBL/GenBank/DDBJ databases">
        <title>Roseateles sp. DJS-2-20 16S ribosomal RNA gene Genome sequencing and assembly.</title>
        <authorList>
            <person name="Woo H."/>
        </authorList>
    </citation>
    <scope>NUCLEOTIDE SEQUENCE [LARGE SCALE GENOMIC DNA]</scope>
    <source>
        <strain evidence="2 3">DJS-2-20</strain>
    </source>
</reference>
<evidence type="ECO:0000313" key="2">
    <source>
        <dbReference type="EMBL" id="MEO3690038.1"/>
    </source>
</evidence>
<keyword evidence="3" id="KW-1185">Reference proteome</keyword>
<accession>A0ABV0FVU6</accession>
<dbReference type="EMBL" id="JBDPZD010000001">
    <property type="protein sequence ID" value="MEO3690038.1"/>
    <property type="molecule type" value="Genomic_DNA"/>
</dbReference>
<feature type="region of interest" description="Disordered" evidence="1">
    <location>
        <begin position="78"/>
        <end position="97"/>
    </location>
</feature>
<name>A0ABV0FVU6_9BURK</name>
<proteinExistence type="predicted"/>
<sequence length="132" mass="14913">MHEAQLEELKQRISQRNWGTEVTMADMPNGGKLIRVVGIPLTGWNRTHANVLFVAPPGYPSAMPDCFWVEEAGLRLANGDTPQNTNDSNPIPGDTQPRSATWFSWHVQSWNPNKDSLTSFFHSIMDRLRPAR</sequence>
<evidence type="ECO:0000313" key="3">
    <source>
        <dbReference type="Proteomes" id="UP001495147"/>
    </source>
</evidence>
<comment type="caution">
    <text evidence="2">The sequence shown here is derived from an EMBL/GenBank/DDBJ whole genome shotgun (WGS) entry which is preliminary data.</text>
</comment>
<protein>
    <submittedName>
        <fullName evidence="2">E2/UBC family protein</fullName>
    </submittedName>
</protein>
<dbReference type="Proteomes" id="UP001495147">
    <property type="component" value="Unassembled WGS sequence"/>
</dbReference>